<dbReference type="Proteomes" id="UP000694925">
    <property type="component" value="Unplaced"/>
</dbReference>
<dbReference type="PANTHER" id="PTHR12887">
    <property type="entry name" value="NANOS PROTEIN"/>
    <property type="match status" value="1"/>
</dbReference>
<dbReference type="CTD" id="42297"/>
<evidence type="ECO:0000256" key="7">
    <source>
        <dbReference type="ARBA" id="ARBA00022884"/>
    </source>
</evidence>
<dbReference type="InterPro" id="IPR038129">
    <property type="entry name" value="Nanos_sf"/>
</dbReference>
<sequence>MHDLTALNVSEEKKIPIFYPLNDSLEEEMRRLLGWYSFEPSTATPSNVANVMEEFKQNGKDYEYCPDVGDNQKSLITPRRKKNKKPLPVECVFCKNNGEMEIFYKSHVLRDTTGRVTCPVLRAYTCKICGVNGDDAHTKNYCPKRPTNNNQMSPANAFKMLRNSTGKRRK</sequence>
<dbReference type="GO" id="GO:0006417">
    <property type="term" value="P:regulation of translation"/>
    <property type="evidence" value="ECO:0007669"/>
    <property type="project" value="UniProtKB-UniRule"/>
</dbReference>
<keyword evidence="11" id="KW-1185">Reference proteome</keyword>
<keyword evidence="4 8" id="KW-0863">Zinc-finger</keyword>
<evidence type="ECO:0000256" key="8">
    <source>
        <dbReference type="PROSITE-ProRule" id="PRU00855"/>
    </source>
</evidence>
<dbReference type="GO" id="GO:0005737">
    <property type="term" value="C:cytoplasm"/>
    <property type="evidence" value="ECO:0007669"/>
    <property type="project" value="UniProtKB-SubCell"/>
</dbReference>
<comment type="subcellular location">
    <subcellularLocation>
        <location evidence="1">Cytoplasm</location>
    </subcellularLocation>
</comment>
<evidence type="ECO:0000256" key="2">
    <source>
        <dbReference type="ARBA" id="ARBA00022490"/>
    </source>
</evidence>
<protein>
    <submittedName>
        <fullName evidence="12">Protein nanos</fullName>
    </submittedName>
</protein>
<evidence type="ECO:0000256" key="1">
    <source>
        <dbReference type="ARBA" id="ARBA00004496"/>
    </source>
</evidence>
<organism evidence="11 12">
    <name type="scientific">Ceratina calcarata</name>
    <dbReference type="NCBI Taxonomy" id="156304"/>
    <lineage>
        <taxon>Eukaryota</taxon>
        <taxon>Metazoa</taxon>
        <taxon>Ecdysozoa</taxon>
        <taxon>Arthropoda</taxon>
        <taxon>Hexapoda</taxon>
        <taxon>Insecta</taxon>
        <taxon>Pterygota</taxon>
        <taxon>Neoptera</taxon>
        <taxon>Endopterygota</taxon>
        <taxon>Hymenoptera</taxon>
        <taxon>Apocrita</taxon>
        <taxon>Aculeata</taxon>
        <taxon>Apoidea</taxon>
        <taxon>Anthophila</taxon>
        <taxon>Apidae</taxon>
        <taxon>Ceratina</taxon>
        <taxon>Zadontomerus</taxon>
    </lineage>
</organism>
<evidence type="ECO:0000256" key="9">
    <source>
        <dbReference type="SAM" id="MobiDB-lite"/>
    </source>
</evidence>
<dbReference type="PROSITE" id="PS51522">
    <property type="entry name" value="ZF_NANOS"/>
    <property type="match status" value="1"/>
</dbReference>
<dbReference type="InterPro" id="IPR008705">
    <property type="entry name" value="Nanos/Xcar2"/>
</dbReference>
<dbReference type="Gene3D" id="4.10.60.30">
    <property type="entry name" value="Nanos, RNA-binding domain"/>
    <property type="match status" value="1"/>
</dbReference>
<dbReference type="GO" id="GO:0008270">
    <property type="term" value="F:zinc ion binding"/>
    <property type="evidence" value="ECO:0007669"/>
    <property type="project" value="UniProtKB-KW"/>
</dbReference>
<evidence type="ECO:0000256" key="6">
    <source>
        <dbReference type="ARBA" id="ARBA00022845"/>
    </source>
</evidence>
<feature type="region of interest" description="Disordered" evidence="9">
    <location>
        <begin position="144"/>
        <end position="170"/>
    </location>
</feature>
<keyword evidence="3" id="KW-0479">Metal-binding</keyword>
<evidence type="ECO:0000313" key="11">
    <source>
        <dbReference type="Proteomes" id="UP000694925"/>
    </source>
</evidence>
<evidence type="ECO:0000259" key="10">
    <source>
        <dbReference type="PROSITE" id="PS51522"/>
    </source>
</evidence>
<comment type="similarity">
    <text evidence="8">Belongs to the nanos family.</text>
</comment>
<dbReference type="AlphaFoldDB" id="A0AAJ7J6L4"/>
<reference evidence="12" key="1">
    <citation type="submission" date="2025-08" db="UniProtKB">
        <authorList>
            <consortium name="RefSeq"/>
        </authorList>
    </citation>
    <scope>IDENTIFICATION</scope>
    <source>
        <tissue evidence="12">Whole body</tissue>
    </source>
</reference>
<accession>A0AAJ7J6L4</accession>
<dbReference type="KEGG" id="ccal:108628239"/>
<keyword evidence="6 8" id="KW-0810">Translation regulation</keyword>
<keyword evidence="2" id="KW-0963">Cytoplasm</keyword>
<dbReference type="Pfam" id="PF05741">
    <property type="entry name" value="zf-nanos"/>
    <property type="match status" value="1"/>
</dbReference>
<dbReference type="RefSeq" id="XP_017885497.1">
    <property type="nucleotide sequence ID" value="XM_018030008.2"/>
</dbReference>
<evidence type="ECO:0000256" key="5">
    <source>
        <dbReference type="ARBA" id="ARBA00022833"/>
    </source>
</evidence>
<evidence type="ECO:0000256" key="4">
    <source>
        <dbReference type="ARBA" id="ARBA00022771"/>
    </source>
</evidence>
<evidence type="ECO:0000256" key="3">
    <source>
        <dbReference type="ARBA" id="ARBA00022723"/>
    </source>
</evidence>
<evidence type="ECO:0000313" key="12">
    <source>
        <dbReference type="RefSeq" id="XP_017885497.1"/>
    </source>
</evidence>
<gene>
    <name evidence="12" type="primary">LOC108628239</name>
</gene>
<dbReference type="GO" id="GO:0003723">
    <property type="term" value="F:RNA binding"/>
    <property type="evidence" value="ECO:0007669"/>
    <property type="project" value="UniProtKB-UniRule"/>
</dbReference>
<keyword evidence="7 8" id="KW-0694">RNA-binding</keyword>
<feature type="domain" description="Nanos-type" evidence="10">
    <location>
        <begin position="90"/>
        <end position="144"/>
    </location>
</feature>
<keyword evidence="5" id="KW-0862">Zinc</keyword>
<dbReference type="InterPro" id="IPR024161">
    <property type="entry name" value="Znf_nanos-typ"/>
</dbReference>
<proteinExistence type="inferred from homology"/>
<name>A0AAJ7J6L4_9HYME</name>
<dbReference type="GeneID" id="108628239"/>